<name>A0AAV5A1T9_9AGAM</name>
<organism evidence="1 2">
    <name type="scientific">Clathrus columnatus</name>
    <dbReference type="NCBI Taxonomy" id="1419009"/>
    <lineage>
        <taxon>Eukaryota</taxon>
        <taxon>Fungi</taxon>
        <taxon>Dikarya</taxon>
        <taxon>Basidiomycota</taxon>
        <taxon>Agaricomycotina</taxon>
        <taxon>Agaricomycetes</taxon>
        <taxon>Phallomycetidae</taxon>
        <taxon>Phallales</taxon>
        <taxon>Clathraceae</taxon>
        <taxon>Clathrus</taxon>
    </lineage>
</organism>
<sequence length="359" mass="40485">MSLSPEDFTSPSLMTVAPLPEVEAVQEILGTMKGALAALGMTFDSLGEQTSRVAALGPALENANQINVLRKHIQQQDIRQEQKIEEIKALLKDVLQHEIVEHLRNKVAEHINDAIEEQVRAQVEYQLTYHIPVTLQEQVFDQKRQLNDVKRALHNSESRRANALLRSNHLNEPLRPLYMSNGEVSESFPKDLPALFAVDVISLCKLPSSNQYKGFFEAGHADVYYRNDRAVDGDSAGNPHLVLFQTLSQSLRNNPTEVTAQLSAWICDTSSPKLWAPFAFSVRGLAYELMDEWDLARLDYTRGLRLYDSLEQELGSQAVKRMQTNVAFMKFRLQMLPPSKKSGETIPDYVVIDEDGPLL</sequence>
<proteinExistence type="predicted"/>
<reference evidence="1" key="1">
    <citation type="submission" date="2021-10" db="EMBL/GenBank/DDBJ databases">
        <title>De novo Genome Assembly of Clathrus columnatus (Basidiomycota, Fungi) Using Illumina and Nanopore Sequence Data.</title>
        <authorList>
            <person name="Ogiso-Tanaka E."/>
            <person name="Itagaki H."/>
            <person name="Hosoya T."/>
            <person name="Hosaka K."/>
        </authorList>
    </citation>
    <scope>NUCLEOTIDE SEQUENCE</scope>
    <source>
        <strain evidence="1">MO-923</strain>
    </source>
</reference>
<dbReference type="EMBL" id="BPWL01000003">
    <property type="protein sequence ID" value="GJJ08597.1"/>
    <property type="molecule type" value="Genomic_DNA"/>
</dbReference>
<gene>
    <name evidence="1" type="ORF">Clacol_002816</name>
</gene>
<keyword evidence="2" id="KW-1185">Reference proteome</keyword>
<accession>A0AAV5A1T9</accession>
<dbReference type="AlphaFoldDB" id="A0AAV5A1T9"/>
<evidence type="ECO:0000313" key="1">
    <source>
        <dbReference type="EMBL" id="GJJ08597.1"/>
    </source>
</evidence>
<comment type="caution">
    <text evidence="1">The sequence shown here is derived from an EMBL/GenBank/DDBJ whole genome shotgun (WGS) entry which is preliminary data.</text>
</comment>
<dbReference type="Proteomes" id="UP001050691">
    <property type="component" value="Unassembled WGS sequence"/>
</dbReference>
<evidence type="ECO:0000313" key="2">
    <source>
        <dbReference type="Proteomes" id="UP001050691"/>
    </source>
</evidence>
<protein>
    <submittedName>
        <fullName evidence="1">Uncharacterized protein</fullName>
    </submittedName>
</protein>